<feature type="region of interest" description="Disordered" evidence="1">
    <location>
        <begin position="1"/>
        <end position="23"/>
    </location>
</feature>
<dbReference type="AlphaFoldDB" id="A0A8J5WUE7"/>
<evidence type="ECO:0000256" key="2">
    <source>
        <dbReference type="SAM" id="Phobius"/>
    </source>
</evidence>
<feature type="transmembrane region" description="Helical" evidence="2">
    <location>
        <begin position="133"/>
        <end position="158"/>
    </location>
</feature>
<keyword evidence="4" id="KW-1185">Reference proteome</keyword>
<protein>
    <submittedName>
        <fullName evidence="3">Uncharacterized protein</fullName>
    </submittedName>
</protein>
<gene>
    <name evidence="3" type="ORF">GUJ93_ZPchr0012g21774</name>
</gene>
<dbReference type="Proteomes" id="UP000729402">
    <property type="component" value="Unassembled WGS sequence"/>
</dbReference>
<dbReference type="EMBL" id="JAAALK010000080">
    <property type="protein sequence ID" value="KAG8095601.1"/>
    <property type="molecule type" value="Genomic_DNA"/>
</dbReference>
<comment type="caution">
    <text evidence="3">The sequence shown here is derived from an EMBL/GenBank/DDBJ whole genome shotgun (WGS) entry which is preliminary data.</text>
</comment>
<reference evidence="3" key="1">
    <citation type="journal article" date="2021" name="bioRxiv">
        <title>Whole Genome Assembly and Annotation of Northern Wild Rice, Zizania palustris L., Supports a Whole Genome Duplication in the Zizania Genus.</title>
        <authorList>
            <person name="Haas M."/>
            <person name="Kono T."/>
            <person name="Macchietto M."/>
            <person name="Millas R."/>
            <person name="McGilp L."/>
            <person name="Shao M."/>
            <person name="Duquette J."/>
            <person name="Hirsch C.N."/>
            <person name="Kimball J."/>
        </authorList>
    </citation>
    <scope>NUCLEOTIDE SEQUENCE</scope>
    <source>
        <tissue evidence="3">Fresh leaf tissue</tissue>
    </source>
</reference>
<keyword evidence="2" id="KW-0812">Transmembrane</keyword>
<evidence type="ECO:0000313" key="3">
    <source>
        <dbReference type="EMBL" id="KAG8095601.1"/>
    </source>
</evidence>
<organism evidence="3 4">
    <name type="scientific">Zizania palustris</name>
    <name type="common">Northern wild rice</name>
    <dbReference type="NCBI Taxonomy" id="103762"/>
    <lineage>
        <taxon>Eukaryota</taxon>
        <taxon>Viridiplantae</taxon>
        <taxon>Streptophyta</taxon>
        <taxon>Embryophyta</taxon>
        <taxon>Tracheophyta</taxon>
        <taxon>Spermatophyta</taxon>
        <taxon>Magnoliopsida</taxon>
        <taxon>Liliopsida</taxon>
        <taxon>Poales</taxon>
        <taxon>Poaceae</taxon>
        <taxon>BOP clade</taxon>
        <taxon>Oryzoideae</taxon>
        <taxon>Oryzeae</taxon>
        <taxon>Zizaniinae</taxon>
        <taxon>Zizania</taxon>
    </lineage>
</organism>
<name>A0A8J5WUE7_ZIZPA</name>
<keyword evidence="2" id="KW-1133">Transmembrane helix</keyword>
<sequence length="163" mass="16931">MEMASIDCVSYSDGMDDDDDDGGASHLPRPILVKPFTAAVTVVKVVVVSVGVGWQGRGAGDGAVVGGQDLPPSMSRNPTRRHLTSAWLLLDALVSVPLKVITALKSPGIYMSNGYLKISCNSGLNQMHSEGGLIGLAAIIVGSYSAFGANCASCGFLLPRPRQ</sequence>
<proteinExistence type="predicted"/>
<reference evidence="3" key="2">
    <citation type="submission" date="2021-02" db="EMBL/GenBank/DDBJ databases">
        <authorList>
            <person name="Kimball J.A."/>
            <person name="Haas M.W."/>
            <person name="Macchietto M."/>
            <person name="Kono T."/>
            <person name="Duquette J."/>
            <person name="Shao M."/>
        </authorList>
    </citation>
    <scope>NUCLEOTIDE SEQUENCE</scope>
    <source>
        <tissue evidence="3">Fresh leaf tissue</tissue>
    </source>
</reference>
<accession>A0A8J5WUE7</accession>
<evidence type="ECO:0000256" key="1">
    <source>
        <dbReference type="SAM" id="MobiDB-lite"/>
    </source>
</evidence>
<keyword evidence="2" id="KW-0472">Membrane</keyword>
<evidence type="ECO:0000313" key="4">
    <source>
        <dbReference type="Proteomes" id="UP000729402"/>
    </source>
</evidence>